<reference evidence="2" key="1">
    <citation type="submission" date="2020-09" db="EMBL/GenBank/DDBJ databases">
        <title>Whole genome shotgun sequence of Streptomyces xanthophaeus NBRC 12829.</title>
        <authorList>
            <person name="Komaki H."/>
            <person name="Tamura T."/>
        </authorList>
    </citation>
    <scope>NUCLEOTIDE SEQUENCE</scope>
    <source>
        <strain evidence="2">NBRC 12829</strain>
    </source>
</reference>
<accession>A0A919H1C6</accession>
<organism evidence="2 3">
    <name type="scientific">Streptomyces xanthophaeus</name>
    <dbReference type="NCBI Taxonomy" id="67385"/>
    <lineage>
        <taxon>Bacteria</taxon>
        <taxon>Bacillati</taxon>
        <taxon>Actinomycetota</taxon>
        <taxon>Actinomycetes</taxon>
        <taxon>Kitasatosporales</taxon>
        <taxon>Streptomycetaceae</taxon>
        <taxon>Streptomyces</taxon>
    </lineage>
</organism>
<keyword evidence="1" id="KW-0472">Membrane</keyword>
<dbReference type="OrthoDB" id="4335923at2"/>
<evidence type="ECO:0000256" key="1">
    <source>
        <dbReference type="SAM" id="Phobius"/>
    </source>
</evidence>
<feature type="transmembrane region" description="Helical" evidence="1">
    <location>
        <begin position="12"/>
        <end position="31"/>
    </location>
</feature>
<evidence type="ECO:0000313" key="3">
    <source>
        <dbReference type="Proteomes" id="UP000600026"/>
    </source>
</evidence>
<keyword evidence="3" id="KW-1185">Reference proteome</keyword>
<sequence>MASPSRRRRVPAIALAVAVAAALIAAVAVWLSQDPAPQGDFVADPPACSLVEPATAERLTGRAEGVQVKSSCNWAGPGSGDPQPVLQVQVIRLDEREARLTMQRTQEEPQGKMGPMVTDLSDFGDEAFSRVRYPSSSRMTHEVYIRESNLVVVVRYAPHDFENASQGAYDVATEASAALGKGLK</sequence>
<protein>
    <recommendedName>
        <fullName evidence="4">DUF3558 domain-containing protein</fullName>
    </recommendedName>
</protein>
<dbReference type="EMBL" id="BNEE01000006">
    <property type="protein sequence ID" value="GHI88020.1"/>
    <property type="molecule type" value="Genomic_DNA"/>
</dbReference>
<gene>
    <name evidence="2" type="ORF">Sxan_53840</name>
</gene>
<keyword evidence="1" id="KW-1133">Transmembrane helix</keyword>
<evidence type="ECO:0008006" key="4">
    <source>
        <dbReference type="Google" id="ProtNLM"/>
    </source>
</evidence>
<dbReference type="AlphaFoldDB" id="A0A919H1C6"/>
<evidence type="ECO:0000313" key="2">
    <source>
        <dbReference type="EMBL" id="GHI88020.1"/>
    </source>
</evidence>
<dbReference type="Proteomes" id="UP000600026">
    <property type="component" value="Unassembled WGS sequence"/>
</dbReference>
<keyword evidence="1" id="KW-0812">Transmembrane</keyword>
<proteinExistence type="predicted"/>
<name>A0A919H1C6_9ACTN</name>
<dbReference type="RefSeq" id="WP_157853367.1">
    <property type="nucleotide sequence ID" value="NZ_BNEE01000006.1"/>
</dbReference>
<comment type="caution">
    <text evidence="2">The sequence shown here is derived from an EMBL/GenBank/DDBJ whole genome shotgun (WGS) entry which is preliminary data.</text>
</comment>